<organism evidence="2 3">
    <name type="scientific">Candidatus Thiodictyon syntrophicum</name>
    <dbReference type="NCBI Taxonomy" id="1166950"/>
    <lineage>
        <taxon>Bacteria</taxon>
        <taxon>Pseudomonadati</taxon>
        <taxon>Pseudomonadota</taxon>
        <taxon>Gammaproteobacteria</taxon>
        <taxon>Chromatiales</taxon>
        <taxon>Chromatiaceae</taxon>
        <taxon>Thiodictyon</taxon>
    </lineage>
</organism>
<gene>
    <name evidence="2" type="ORF">THSYN_25075</name>
</gene>
<sequence length="100" mass="10846">MRLTPHQIENILSTAKRLAGDSVAVYLFGSRTDDRARGGDVDLLIETPAGLDLLVRAHLKMELETQLGLPVDILAQTPTKVPTAFQVIARAGAIRLEADK</sequence>
<dbReference type="InterPro" id="IPR043519">
    <property type="entry name" value="NT_sf"/>
</dbReference>
<evidence type="ECO:0000313" key="2">
    <source>
        <dbReference type="EMBL" id="AUB83891.1"/>
    </source>
</evidence>
<dbReference type="OrthoDB" id="14556at2"/>
<proteinExistence type="predicted"/>
<dbReference type="Proteomes" id="UP000232638">
    <property type="component" value="Chromosome"/>
</dbReference>
<name>A0A2K8UFJ7_9GAMM</name>
<evidence type="ECO:0000259" key="1">
    <source>
        <dbReference type="Pfam" id="PF01909"/>
    </source>
</evidence>
<dbReference type="Gene3D" id="3.30.460.10">
    <property type="entry name" value="Beta Polymerase, domain 2"/>
    <property type="match status" value="1"/>
</dbReference>
<keyword evidence="3" id="KW-1185">Reference proteome</keyword>
<feature type="domain" description="Polymerase nucleotidyl transferase" evidence="1">
    <location>
        <begin position="9"/>
        <end position="82"/>
    </location>
</feature>
<dbReference type="SUPFAM" id="SSF81301">
    <property type="entry name" value="Nucleotidyltransferase"/>
    <property type="match status" value="1"/>
</dbReference>
<dbReference type="InterPro" id="IPR002934">
    <property type="entry name" value="Polymerase_NTP_transf_dom"/>
</dbReference>
<evidence type="ECO:0000313" key="3">
    <source>
        <dbReference type="Proteomes" id="UP000232638"/>
    </source>
</evidence>
<reference evidence="2 3" key="1">
    <citation type="submission" date="2017-03" db="EMBL/GenBank/DDBJ databases">
        <title>Complete genome sequence of Candidatus 'Thiodictyon syntrophicum' sp. nov. strain Cad16T, a photolithoautotroph purple sulfur bacterium isolated from an alpine meromictic lake.</title>
        <authorList>
            <person name="Luedin S.M."/>
            <person name="Pothier J.F."/>
            <person name="Danza F."/>
            <person name="Storelli N."/>
            <person name="Wittwer M."/>
            <person name="Tonolla M."/>
        </authorList>
    </citation>
    <scope>NUCLEOTIDE SEQUENCE [LARGE SCALE GENOMIC DNA]</scope>
    <source>
        <strain evidence="2 3">Cad16T</strain>
    </source>
</reference>
<dbReference type="RefSeq" id="WP_100921566.1">
    <property type="nucleotide sequence ID" value="NZ_CP020370.1"/>
</dbReference>
<dbReference type="CDD" id="cd05403">
    <property type="entry name" value="NT_KNTase_like"/>
    <property type="match status" value="1"/>
</dbReference>
<accession>A0A2K8UFJ7</accession>
<dbReference type="GO" id="GO:0016779">
    <property type="term" value="F:nucleotidyltransferase activity"/>
    <property type="evidence" value="ECO:0007669"/>
    <property type="project" value="InterPro"/>
</dbReference>
<dbReference type="EMBL" id="CP020370">
    <property type="protein sequence ID" value="AUB83891.1"/>
    <property type="molecule type" value="Genomic_DNA"/>
</dbReference>
<dbReference type="KEGG" id="tsy:THSYN_25075"/>
<dbReference type="Pfam" id="PF01909">
    <property type="entry name" value="NTP_transf_2"/>
    <property type="match status" value="1"/>
</dbReference>
<dbReference type="AlphaFoldDB" id="A0A2K8UFJ7"/>
<protein>
    <submittedName>
        <fullName evidence="2">DNA polymerase beta</fullName>
    </submittedName>
</protein>